<evidence type="ECO:0000259" key="2">
    <source>
        <dbReference type="Pfam" id="PF00144"/>
    </source>
</evidence>
<dbReference type="InterPro" id="IPR012338">
    <property type="entry name" value="Beta-lactam/transpept-like"/>
</dbReference>
<dbReference type="Proteomes" id="UP001147782">
    <property type="component" value="Unassembled WGS sequence"/>
</dbReference>
<evidence type="ECO:0000313" key="4">
    <source>
        <dbReference type="EMBL" id="KAJ5359494.1"/>
    </source>
</evidence>
<feature type="signal peptide" evidence="1">
    <location>
        <begin position="1"/>
        <end position="20"/>
    </location>
</feature>
<organism evidence="4 5">
    <name type="scientific">Penicillium cataractarum</name>
    <dbReference type="NCBI Taxonomy" id="2100454"/>
    <lineage>
        <taxon>Eukaryota</taxon>
        <taxon>Fungi</taxon>
        <taxon>Dikarya</taxon>
        <taxon>Ascomycota</taxon>
        <taxon>Pezizomycotina</taxon>
        <taxon>Eurotiomycetes</taxon>
        <taxon>Eurotiomycetidae</taxon>
        <taxon>Eurotiales</taxon>
        <taxon>Aspergillaceae</taxon>
        <taxon>Penicillium</taxon>
    </lineage>
</organism>
<keyword evidence="1" id="KW-0732">Signal</keyword>
<accession>A0A9W9RIL3</accession>
<dbReference type="InterPro" id="IPR051478">
    <property type="entry name" value="Beta-lactamase-like_AB/R"/>
</dbReference>
<dbReference type="SUPFAM" id="SSF56601">
    <property type="entry name" value="beta-lactamase/transpeptidase-like"/>
    <property type="match status" value="1"/>
</dbReference>
<feature type="domain" description="Beta-lactamase-related" evidence="2">
    <location>
        <begin position="110"/>
        <end position="427"/>
    </location>
</feature>
<reference evidence="4" key="1">
    <citation type="submission" date="2022-11" db="EMBL/GenBank/DDBJ databases">
        <authorList>
            <person name="Petersen C."/>
        </authorList>
    </citation>
    <scope>NUCLEOTIDE SEQUENCE</scope>
    <source>
        <strain evidence="4">IBT 29864</strain>
    </source>
</reference>
<sequence>MVSPLARYISLSLLLSSALSFTPCPLLGPAYPPFILNTNDMIVGSALENLTAKFDQLIETGTGPNGDASPNTTFSIALFSANKGTTENEPFFWEYHHTAPVLKKTNHLSRNVTKDSIYRIGGLTELFTVWSLLLVEGDQIFNDPVIKYLPELANTSQGQRDAIDQVQWPDVTVGQLASHMSGIARDYCFSDLASQDNIVRAGLPAYQDGQLPCCAEGPRCSSSEFIQHLATRVPVAPAGVTPSYSNMAFQLLGYIIEERARMSFAEVVQQRILNPLGMNETTVFAPGDSNMGVIPVNETVSAWSARTTGSEASISMFSSIKDLAIAGKAILNSTLLSSAQTHRWLKPVSHTSNPANSLGAPWIIYSDGDYPKTSMIDVYSILSNEGSNEGLYSSYLGLVPDYGVGYVILSADTVSPADLNAHADYMEVVLEGIIKSSLKQAAQNFGGAYAASNLNSSIAVEYDELPGLFIDSFISNGTDFHETLASLSGVSDATDLSIRLYPTQLIQQKGSGSKQVFRAVFQDKTELADAETATCVSWMNIDRLQYAGRGLDEFVFTLNSEGKVLSVEIPALDVILERKT</sequence>
<dbReference type="Pfam" id="PF26335">
    <property type="entry name" value="ARB_00930_C"/>
    <property type="match status" value="1"/>
</dbReference>
<dbReference type="PANTHER" id="PTHR22935">
    <property type="entry name" value="PENICILLIN-BINDING PROTEIN"/>
    <property type="match status" value="1"/>
</dbReference>
<comment type="caution">
    <text evidence="4">The sequence shown here is derived from an EMBL/GenBank/DDBJ whole genome shotgun (WGS) entry which is preliminary data.</text>
</comment>
<feature type="domain" description="Beta-lactamase-like ARB-00930-like C-terminal" evidence="3">
    <location>
        <begin position="439"/>
        <end position="579"/>
    </location>
</feature>
<dbReference type="InterPro" id="IPR058664">
    <property type="entry name" value="ARB_00930-like_C"/>
</dbReference>
<evidence type="ECO:0000256" key="1">
    <source>
        <dbReference type="SAM" id="SignalP"/>
    </source>
</evidence>
<feature type="chain" id="PRO_5040757799" description="Beta-lactamase-related domain-containing protein" evidence="1">
    <location>
        <begin position="21"/>
        <end position="580"/>
    </location>
</feature>
<dbReference type="Gene3D" id="3.40.710.10">
    <property type="entry name" value="DD-peptidase/beta-lactamase superfamily"/>
    <property type="match status" value="1"/>
</dbReference>
<dbReference type="RefSeq" id="XP_056550780.1">
    <property type="nucleotide sequence ID" value="XM_056704820.1"/>
</dbReference>
<proteinExistence type="predicted"/>
<dbReference type="PANTHER" id="PTHR22935:SF97">
    <property type="entry name" value="BETA-LACTAMASE-RELATED DOMAIN-CONTAINING PROTEIN"/>
    <property type="match status" value="1"/>
</dbReference>
<evidence type="ECO:0000313" key="5">
    <source>
        <dbReference type="Proteomes" id="UP001147782"/>
    </source>
</evidence>
<protein>
    <recommendedName>
        <fullName evidence="6">Beta-lactamase-related domain-containing protein</fullName>
    </recommendedName>
</protein>
<evidence type="ECO:0008006" key="6">
    <source>
        <dbReference type="Google" id="ProtNLM"/>
    </source>
</evidence>
<gene>
    <name evidence="4" type="ORF">N7496_011907</name>
</gene>
<evidence type="ECO:0000259" key="3">
    <source>
        <dbReference type="Pfam" id="PF26335"/>
    </source>
</evidence>
<dbReference type="EMBL" id="JAPZBS010000009">
    <property type="protein sequence ID" value="KAJ5359494.1"/>
    <property type="molecule type" value="Genomic_DNA"/>
</dbReference>
<reference evidence="4" key="2">
    <citation type="journal article" date="2023" name="IMA Fungus">
        <title>Comparative genomic study of the Penicillium genus elucidates a diverse pangenome and 15 lateral gene transfer events.</title>
        <authorList>
            <person name="Petersen C."/>
            <person name="Sorensen T."/>
            <person name="Nielsen M.R."/>
            <person name="Sondergaard T.E."/>
            <person name="Sorensen J.L."/>
            <person name="Fitzpatrick D.A."/>
            <person name="Frisvad J.C."/>
            <person name="Nielsen K.L."/>
        </authorList>
    </citation>
    <scope>NUCLEOTIDE SEQUENCE</scope>
    <source>
        <strain evidence="4">IBT 29864</strain>
    </source>
</reference>
<dbReference type="InterPro" id="IPR001466">
    <property type="entry name" value="Beta-lactam-related"/>
</dbReference>
<dbReference type="Pfam" id="PF00144">
    <property type="entry name" value="Beta-lactamase"/>
    <property type="match status" value="1"/>
</dbReference>
<keyword evidence="5" id="KW-1185">Reference proteome</keyword>
<dbReference type="AlphaFoldDB" id="A0A9W9RIL3"/>
<dbReference type="GeneID" id="81443999"/>
<name>A0A9W9RIL3_9EURO</name>
<dbReference type="OrthoDB" id="10250282at2759"/>